<dbReference type="SUPFAM" id="SSF49329">
    <property type="entry name" value="Cu,Zn superoxide dismutase-like"/>
    <property type="match status" value="1"/>
</dbReference>
<dbReference type="Pfam" id="PF00403">
    <property type="entry name" value="HMA"/>
    <property type="match status" value="1"/>
</dbReference>
<dbReference type="InterPro" id="IPR036163">
    <property type="entry name" value="HMA_dom_sf"/>
</dbReference>
<dbReference type="Gene3D" id="2.60.40.200">
    <property type="entry name" value="Superoxide dismutase, copper/zinc binding domain"/>
    <property type="match status" value="1"/>
</dbReference>
<dbReference type="PANTHER" id="PTHR10003">
    <property type="entry name" value="SUPEROXIDE DISMUTASE CU-ZN -RELATED"/>
    <property type="match status" value="1"/>
</dbReference>
<reference evidence="5 6" key="1">
    <citation type="submission" date="2024-02" db="EMBL/GenBank/DDBJ databases">
        <title>Discinaceae phylogenomics.</title>
        <authorList>
            <person name="Dirks A.C."/>
            <person name="James T.Y."/>
        </authorList>
    </citation>
    <scope>NUCLEOTIDE SEQUENCE [LARGE SCALE GENOMIC DNA]</scope>
    <source>
        <strain evidence="5 6">ACD0624</strain>
    </source>
</reference>
<dbReference type="EMBL" id="JBBBZM010000158">
    <property type="protein sequence ID" value="KAL0632648.1"/>
    <property type="molecule type" value="Genomic_DNA"/>
</dbReference>
<organism evidence="5 6">
    <name type="scientific">Discina gigas</name>
    <dbReference type="NCBI Taxonomy" id="1032678"/>
    <lineage>
        <taxon>Eukaryota</taxon>
        <taxon>Fungi</taxon>
        <taxon>Dikarya</taxon>
        <taxon>Ascomycota</taxon>
        <taxon>Pezizomycotina</taxon>
        <taxon>Pezizomycetes</taxon>
        <taxon>Pezizales</taxon>
        <taxon>Discinaceae</taxon>
        <taxon>Discina</taxon>
    </lineage>
</organism>
<dbReference type="Proteomes" id="UP001447188">
    <property type="component" value="Unassembled WGS sequence"/>
</dbReference>
<evidence type="ECO:0000256" key="2">
    <source>
        <dbReference type="ARBA" id="ARBA00010636"/>
    </source>
</evidence>
<proteinExistence type="inferred from homology"/>
<keyword evidence="6" id="KW-1185">Reference proteome</keyword>
<feature type="domain" description="HMA" evidence="4">
    <location>
        <begin position="4"/>
        <end position="75"/>
    </location>
</feature>
<dbReference type="InterPro" id="IPR024134">
    <property type="entry name" value="SOD_Cu/Zn_/chaperone"/>
</dbReference>
<comment type="caution">
    <text evidence="5">The sequence shown here is derived from an EMBL/GenBank/DDBJ whole genome shotgun (WGS) entry which is preliminary data.</text>
</comment>
<name>A0ABR3GA16_9PEZI</name>
<dbReference type="InterPro" id="IPR036423">
    <property type="entry name" value="SOD-like_Cu/Zn_dom_sf"/>
</dbReference>
<dbReference type="Gene3D" id="3.30.70.100">
    <property type="match status" value="1"/>
</dbReference>
<accession>A0ABR3GA16</accession>
<evidence type="ECO:0000313" key="6">
    <source>
        <dbReference type="Proteomes" id="UP001447188"/>
    </source>
</evidence>
<protein>
    <recommendedName>
        <fullName evidence="3">Superoxide dismutase 1 copper chaperone</fullName>
    </recommendedName>
</protein>
<dbReference type="PROSITE" id="PS50846">
    <property type="entry name" value="HMA_2"/>
    <property type="match status" value="1"/>
</dbReference>
<dbReference type="SUPFAM" id="SSF55008">
    <property type="entry name" value="HMA, heavy metal-associated domain"/>
    <property type="match status" value="1"/>
</dbReference>
<comment type="similarity">
    <text evidence="2">Belongs to the CCS1 family.</text>
</comment>
<dbReference type="CDD" id="cd00371">
    <property type="entry name" value="HMA"/>
    <property type="match status" value="1"/>
</dbReference>
<comment type="cofactor">
    <cofactor evidence="1">
        <name>Cu(2+)</name>
        <dbReference type="ChEBI" id="CHEBI:29036"/>
    </cofactor>
</comment>
<evidence type="ECO:0000256" key="3">
    <source>
        <dbReference type="ARBA" id="ARBA00016103"/>
    </source>
</evidence>
<evidence type="ECO:0000256" key="1">
    <source>
        <dbReference type="ARBA" id="ARBA00001973"/>
    </source>
</evidence>
<evidence type="ECO:0000259" key="4">
    <source>
        <dbReference type="PROSITE" id="PS50846"/>
    </source>
</evidence>
<dbReference type="InterPro" id="IPR006121">
    <property type="entry name" value="HMA_dom"/>
</dbReference>
<sequence>MIHPFETLFAVPLECESCVKDISKALHQLPGILNVNADLAKQLVKIEGTGAAVAILETHNPDIVDPVRGLARIVQVSPKITIIDLTIRGLSPGTYTATVRAAGDISWGAASTGGVWEDARGQLGIIEVGPTGAGGILVDKPIEVWELIGRSVVVSKLEEGFTTNDPDTVVGVVARSAGVWENEKTVRESLVDTWLMLLIRIIVGMLLLRENYLG</sequence>
<evidence type="ECO:0000313" key="5">
    <source>
        <dbReference type="EMBL" id="KAL0632648.1"/>
    </source>
</evidence>
<gene>
    <name evidence="5" type="primary">CCS1</name>
    <name evidence="5" type="ORF">Q9L58_008453</name>
</gene>